<dbReference type="GO" id="GO:0004722">
    <property type="term" value="F:protein serine/threonine phosphatase activity"/>
    <property type="evidence" value="ECO:0007669"/>
    <property type="project" value="InterPro"/>
</dbReference>
<dbReference type="AlphaFoldDB" id="A0A058Z8W2"/>
<accession>A0A058Z8W2</accession>
<feature type="compositionally biased region" description="Polar residues" evidence="1">
    <location>
        <begin position="188"/>
        <end position="210"/>
    </location>
</feature>
<dbReference type="InterPro" id="IPR036457">
    <property type="entry name" value="PPM-type-like_dom_sf"/>
</dbReference>
<dbReference type="SUPFAM" id="SSF81606">
    <property type="entry name" value="PP2C-like"/>
    <property type="match status" value="1"/>
</dbReference>
<dbReference type="InterPro" id="IPR001932">
    <property type="entry name" value="PPM-type_phosphatase-like_dom"/>
</dbReference>
<dbReference type="PROSITE" id="PS51746">
    <property type="entry name" value="PPM_2"/>
    <property type="match status" value="1"/>
</dbReference>
<feature type="domain" description="PPM-type phosphatase" evidence="2">
    <location>
        <begin position="41"/>
        <end position="462"/>
    </location>
</feature>
<gene>
    <name evidence="3" type="ORF">H696_02865</name>
</gene>
<dbReference type="GeneID" id="20527590"/>
<dbReference type="STRING" id="691883.A0A058Z8W2"/>
<dbReference type="SMART" id="SM00332">
    <property type="entry name" value="PP2Cc"/>
    <property type="match status" value="1"/>
</dbReference>
<sequence length="503" mass="52491">MTVTMSPGRTLLSVSAGSFIGSRSENQDLFVMRRISTARGDSGSSSDRTGTSAEAFSYISQCSLTRIDQVDLFHSDGGEGIFGDILLVAVLDGHGIQGRAAARIVADQLLHLLERDPQFTTSLCRDPAPLETVIFPELQAWLSMQPELPALDTHACGAANIAGCDTPPGSCLHFDASFLGDLQPSPADPSNKSSSAETPPQEPSRSLSASSFFDPCLSGTTLSLALFIPTDPTNLSMVFAHVGDTSSILGSVKRSPAVAGASSGTEKWFTSTLTEQHNWDNPAEAGAVLQAGAPPADSSLQTRGNGSARIARSTCPVTGQEYGPLRIFRKTENIPGLAMSRALGDTVAQALGVTARPTIRLRPLVQATSPAGGEGTDIRVDRFVILATDGVWDVVTPKTAFQVARKILRKRSPPAGCSEHIVTSLLKDVVCATRSERDTLDAQGATQIEGEFDNATALCVVVSTPGAEASCNDICDNTGSGSVADSSTDSSADCSTPATSSSL</sequence>
<name>A0A058Z8W2_FONAL</name>
<dbReference type="RefSeq" id="XP_009495032.1">
    <property type="nucleotide sequence ID" value="XM_009496757.1"/>
</dbReference>
<dbReference type="PANTHER" id="PTHR47992">
    <property type="entry name" value="PROTEIN PHOSPHATASE"/>
    <property type="match status" value="1"/>
</dbReference>
<dbReference type="InterPro" id="IPR015655">
    <property type="entry name" value="PP2C"/>
</dbReference>
<dbReference type="EMBL" id="KB932204">
    <property type="protein sequence ID" value="KCV70516.1"/>
    <property type="molecule type" value="Genomic_DNA"/>
</dbReference>
<dbReference type="Pfam" id="PF00481">
    <property type="entry name" value="PP2C"/>
    <property type="match status" value="1"/>
</dbReference>
<dbReference type="CDD" id="cd00143">
    <property type="entry name" value="PP2Cc"/>
    <property type="match status" value="1"/>
</dbReference>
<feature type="region of interest" description="Disordered" evidence="1">
    <location>
        <begin position="183"/>
        <end position="210"/>
    </location>
</feature>
<organism evidence="3">
    <name type="scientific">Fonticula alba</name>
    <name type="common">Slime mold</name>
    <dbReference type="NCBI Taxonomy" id="691883"/>
    <lineage>
        <taxon>Eukaryota</taxon>
        <taxon>Rotosphaerida</taxon>
        <taxon>Fonticulaceae</taxon>
        <taxon>Fonticula</taxon>
    </lineage>
</organism>
<dbReference type="OrthoDB" id="10264738at2759"/>
<evidence type="ECO:0000313" key="4">
    <source>
        <dbReference type="Proteomes" id="UP000030693"/>
    </source>
</evidence>
<proteinExistence type="predicted"/>
<dbReference type="eggNOG" id="KOG0698">
    <property type="taxonomic scope" value="Eukaryota"/>
</dbReference>
<dbReference type="Gene3D" id="3.60.40.10">
    <property type="entry name" value="PPM-type phosphatase domain"/>
    <property type="match status" value="1"/>
</dbReference>
<protein>
    <recommendedName>
        <fullName evidence="2">PPM-type phosphatase domain-containing protein</fullName>
    </recommendedName>
</protein>
<feature type="region of interest" description="Disordered" evidence="1">
    <location>
        <begin position="481"/>
        <end position="503"/>
    </location>
</feature>
<keyword evidence="4" id="KW-1185">Reference proteome</keyword>
<reference evidence="3" key="1">
    <citation type="submission" date="2013-04" db="EMBL/GenBank/DDBJ databases">
        <title>The Genome Sequence of Fonticula alba ATCC 38817.</title>
        <authorList>
            <consortium name="The Broad Institute Genomics Platform"/>
            <person name="Russ C."/>
            <person name="Cuomo C."/>
            <person name="Burger G."/>
            <person name="Gray M.W."/>
            <person name="Holland P.W.H."/>
            <person name="King N."/>
            <person name="Lang F.B.F."/>
            <person name="Roger A.J."/>
            <person name="Ruiz-Trillo I."/>
            <person name="Brown M."/>
            <person name="Walker B."/>
            <person name="Young S."/>
            <person name="Zeng Q."/>
            <person name="Gargeya S."/>
            <person name="Fitzgerald M."/>
            <person name="Haas B."/>
            <person name="Abouelleil A."/>
            <person name="Allen A.W."/>
            <person name="Alvarado L."/>
            <person name="Arachchi H.M."/>
            <person name="Berlin A.M."/>
            <person name="Chapman S.B."/>
            <person name="Gainer-Dewar J."/>
            <person name="Goldberg J."/>
            <person name="Griggs A."/>
            <person name="Gujja S."/>
            <person name="Hansen M."/>
            <person name="Howarth C."/>
            <person name="Imamovic A."/>
            <person name="Ireland A."/>
            <person name="Larimer J."/>
            <person name="McCowan C."/>
            <person name="Murphy C."/>
            <person name="Pearson M."/>
            <person name="Poon T.W."/>
            <person name="Priest M."/>
            <person name="Roberts A."/>
            <person name="Saif S."/>
            <person name="Shea T."/>
            <person name="Sisk P."/>
            <person name="Sykes S."/>
            <person name="Wortman J."/>
            <person name="Nusbaum C."/>
            <person name="Birren B."/>
        </authorList>
    </citation>
    <scope>NUCLEOTIDE SEQUENCE [LARGE SCALE GENOMIC DNA]</scope>
    <source>
        <strain evidence="3">ATCC 38817</strain>
    </source>
</reference>
<evidence type="ECO:0000313" key="3">
    <source>
        <dbReference type="EMBL" id="KCV70516.1"/>
    </source>
</evidence>
<dbReference type="Proteomes" id="UP000030693">
    <property type="component" value="Unassembled WGS sequence"/>
</dbReference>
<evidence type="ECO:0000256" key="1">
    <source>
        <dbReference type="SAM" id="MobiDB-lite"/>
    </source>
</evidence>
<evidence type="ECO:0000259" key="2">
    <source>
        <dbReference type="PROSITE" id="PS51746"/>
    </source>
</evidence>